<dbReference type="CDD" id="cd13603">
    <property type="entry name" value="PBP2_TRAP_Siap_TeaA_like"/>
    <property type="match status" value="1"/>
</dbReference>
<gene>
    <name evidence="4" type="ORF">AOX59_03405</name>
</gene>
<dbReference type="AlphaFoldDB" id="A0A0U4FIZ3"/>
<reference evidence="4 5" key="1">
    <citation type="submission" date="2016-01" db="EMBL/GenBank/DDBJ databases">
        <title>Complete genome sequence of strain Lentibacillus amyloliquefaciens LAM0015T isolated from saline sediment.</title>
        <authorList>
            <person name="Wang J.-L."/>
            <person name="He M.-X."/>
        </authorList>
    </citation>
    <scope>NUCLEOTIDE SEQUENCE [LARGE SCALE GENOMIC DNA]</scope>
    <source>
        <strain evidence="4 5">LAM0015</strain>
    </source>
</reference>
<sequence length="308" mass="34854">MTIKFSHNQPLTSPEHTGAKKFKKVVEDKSNGNITVEIYGESQLGSLREQVESTQIGEIDITMQPPAAVTPFVDDIKIVDLPYLWPTDAEKMYSVMDGKAGKALLDTLGNGGFKGLGFWPGGYKLFTTKDTEIHSPEDLEGLKMRTMASPVLINQYEHWGGNAIPVPYGEVYNSLQQGIVDGQENPLQTIYSQKYYEVQNHVIESKHGPMSYLLMTNQSWFKGLDDNVQSLIVDAEKKGRTAAREAIKEKEDEFRENIKDSGVNYYELTDEEIEKFKEKSKPYWEKALDTSKQMELLDKVKKAVQNVE</sequence>
<dbReference type="NCBIfam" id="TIGR00787">
    <property type="entry name" value="dctP"/>
    <property type="match status" value="1"/>
</dbReference>
<dbReference type="GO" id="GO:0055085">
    <property type="term" value="P:transmembrane transport"/>
    <property type="evidence" value="ECO:0007669"/>
    <property type="project" value="InterPro"/>
</dbReference>
<dbReference type="InterPro" id="IPR004682">
    <property type="entry name" value="TRAP_DctP"/>
</dbReference>
<evidence type="ECO:0000256" key="2">
    <source>
        <dbReference type="ARBA" id="ARBA00022448"/>
    </source>
</evidence>
<dbReference type="PIRSF" id="PIRSF006470">
    <property type="entry name" value="DctB"/>
    <property type="match status" value="1"/>
</dbReference>
<evidence type="ECO:0000256" key="3">
    <source>
        <dbReference type="ARBA" id="ARBA00022729"/>
    </source>
</evidence>
<accession>A0A0U4FIZ3</accession>
<dbReference type="NCBIfam" id="NF037995">
    <property type="entry name" value="TRAP_S1"/>
    <property type="match status" value="1"/>
</dbReference>
<name>A0A0U4FIZ3_9BACI</name>
<protein>
    <submittedName>
        <fullName evidence="4">C4-dicarboxylate ABC transporter substrate-binding protein</fullName>
    </submittedName>
</protein>
<keyword evidence="2" id="KW-0813">Transport</keyword>
<dbReference type="PANTHER" id="PTHR33376">
    <property type="match status" value="1"/>
</dbReference>
<evidence type="ECO:0000313" key="4">
    <source>
        <dbReference type="EMBL" id="ALX50525.1"/>
    </source>
</evidence>
<dbReference type="Gene3D" id="3.40.190.170">
    <property type="entry name" value="Bacterial extracellular solute-binding protein, family 7"/>
    <property type="match status" value="1"/>
</dbReference>
<comment type="similarity">
    <text evidence="1">Belongs to the bacterial solute-binding protein 7 family.</text>
</comment>
<organism evidence="4 5">
    <name type="scientific">Lentibacillus amyloliquefaciens</name>
    <dbReference type="NCBI Taxonomy" id="1472767"/>
    <lineage>
        <taxon>Bacteria</taxon>
        <taxon>Bacillati</taxon>
        <taxon>Bacillota</taxon>
        <taxon>Bacilli</taxon>
        <taxon>Bacillales</taxon>
        <taxon>Bacillaceae</taxon>
        <taxon>Lentibacillus</taxon>
    </lineage>
</organism>
<evidence type="ECO:0000313" key="5">
    <source>
        <dbReference type="Proteomes" id="UP000050331"/>
    </source>
</evidence>
<proteinExistence type="inferred from homology"/>
<dbReference type="Pfam" id="PF03480">
    <property type="entry name" value="DctP"/>
    <property type="match status" value="1"/>
</dbReference>
<dbReference type="STRING" id="1472767.AOX59_03405"/>
<dbReference type="GO" id="GO:0030288">
    <property type="term" value="C:outer membrane-bounded periplasmic space"/>
    <property type="evidence" value="ECO:0007669"/>
    <property type="project" value="InterPro"/>
</dbReference>
<dbReference type="Proteomes" id="UP000050331">
    <property type="component" value="Chromosome"/>
</dbReference>
<dbReference type="OrthoDB" id="9776801at2"/>
<dbReference type="InterPro" id="IPR038404">
    <property type="entry name" value="TRAP_DctP_sf"/>
</dbReference>
<dbReference type="EMBL" id="CP013862">
    <property type="protein sequence ID" value="ALX50525.1"/>
    <property type="molecule type" value="Genomic_DNA"/>
</dbReference>
<keyword evidence="3" id="KW-0732">Signal</keyword>
<keyword evidence="5" id="KW-1185">Reference proteome</keyword>
<evidence type="ECO:0000256" key="1">
    <source>
        <dbReference type="ARBA" id="ARBA00009023"/>
    </source>
</evidence>
<dbReference type="PANTHER" id="PTHR33376:SF7">
    <property type="entry name" value="C4-DICARBOXYLATE-BINDING PROTEIN DCTB"/>
    <property type="match status" value="1"/>
</dbReference>
<dbReference type="InterPro" id="IPR018389">
    <property type="entry name" value="DctP_fam"/>
</dbReference>
<dbReference type="KEGG" id="lao:AOX59_03405"/>